<keyword evidence="1" id="KW-0472">Membrane</keyword>
<keyword evidence="1" id="KW-1133">Transmembrane helix</keyword>
<reference evidence="3" key="1">
    <citation type="journal article" date="2019" name="Int. J. Syst. Evol. Microbiol.">
        <title>The Global Catalogue of Microorganisms (GCM) 10K type strain sequencing project: providing services to taxonomists for standard genome sequencing and annotation.</title>
        <authorList>
            <consortium name="The Broad Institute Genomics Platform"/>
            <consortium name="The Broad Institute Genome Sequencing Center for Infectious Disease"/>
            <person name="Wu L."/>
            <person name="Ma J."/>
        </authorList>
    </citation>
    <scope>NUCLEOTIDE SEQUENCE [LARGE SCALE GENOMIC DNA]</scope>
    <source>
        <strain evidence="3">JCM 17017</strain>
    </source>
</reference>
<name>A0ABP7JZN2_9PSEU</name>
<organism evidence="2 3">
    <name type="scientific">Amycolatopsis tucumanensis</name>
    <dbReference type="NCBI Taxonomy" id="401106"/>
    <lineage>
        <taxon>Bacteria</taxon>
        <taxon>Bacillati</taxon>
        <taxon>Actinomycetota</taxon>
        <taxon>Actinomycetes</taxon>
        <taxon>Pseudonocardiales</taxon>
        <taxon>Pseudonocardiaceae</taxon>
        <taxon>Amycolatopsis</taxon>
    </lineage>
</organism>
<evidence type="ECO:0000256" key="1">
    <source>
        <dbReference type="SAM" id="Phobius"/>
    </source>
</evidence>
<protein>
    <submittedName>
        <fullName evidence="2">Uncharacterized protein</fullName>
    </submittedName>
</protein>
<sequence length="40" mass="4597">MSEWAWVVVGFLIAFGSLAGYTVKLVLHAAAIRRERERHR</sequence>
<comment type="caution">
    <text evidence="2">The sequence shown here is derived from an EMBL/GenBank/DDBJ whole genome shotgun (WGS) entry which is preliminary data.</text>
</comment>
<feature type="transmembrane region" description="Helical" evidence="1">
    <location>
        <begin position="6"/>
        <end position="32"/>
    </location>
</feature>
<keyword evidence="1" id="KW-0812">Transmembrane</keyword>
<accession>A0ABP7JZN2</accession>
<dbReference type="Proteomes" id="UP001501624">
    <property type="component" value="Unassembled WGS sequence"/>
</dbReference>
<evidence type="ECO:0000313" key="3">
    <source>
        <dbReference type="Proteomes" id="UP001501624"/>
    </source>
</evidence>
<dbReference type="RefSeq" id="WP_272884102.1">
    <property type="nucleotide sequence ID" value="NZ_BAABCM010000031.1"/>
</dbReference>
<gene>
    <name evidence="2" type="ORF">GCM10022380_89170</name>
</gene>
<dbReference type="EMBL" id="BAABCM010000031">
    <property type="protein sequence ID" value="GAA3858281.1"/>
    <property type="molecule type" value="Genomic_DNA"/>
</dbReference>
<evidence type="ECO:0000313" key="2">
    <source>
        <dbReference type="EMBL" id="GAA3858281.1"/>
    </source>
</evidence>
<keyword evidence="3" id="KW-1185">Reference proteome</keyword>
<proteinExistence type="predicted"/>